<comment type="caution">
    <text evidence="10">The sequence shown here is derived from an EMBL/GenBank/DDBJ whole genome shotgun (WGS) entry which is preliminary data.</text>
</comment>
<keyword evidence="11" id="KW-1185">Reference proteome</keyword>
<dbReference type="Proteomes" id="UP000437736">
    <property type="component" value="Unassembled WGS sequence"/>
</dbReference>
<evidence type="ECO:0000256" key="1">
    <source>
        <dbReference type="ARBA" id="ARBA00000085"/>
    </source>
</evidence>
<keyword evidence="8" id="KW-0812">Transmembrane</keyword>
<evidence type="ECO:0000256" key="3">
    <source>
        <dbReference type="ARBA" id="ARBA00022553"/>
    </source>
</evidence>
<comment type="catalytic activity">
    <reaction evidence="1">
        <text>ATP + protein L-histidine = ADP + protein N-phospho-L-histidine.</text>
        <dbReference type="EC" id="2.7.13.3"/>
    </reaction>
</comment>
<sequence>SVVTAACGVAAAGWTAARVRAPRRLLGFAVSGELFAVGLSAVSHALAADLLGRATTAAVPAMVLLAGTLPLALAATVELGRAIEVVVVDTARGRQRSELVESQLEAMRRLEKGRNHDLNATLGAVSAALLLLQGPHAIDDPDEARRVAVAAQEQILWLQSQLVAEAGPPRWFQVGDVIERTVAIRRGQVQRIVTSIEPGLVAWGRPDHFALTLNNLLANAAAYAPDSPVAVQAHRVLVGDKAGVQVLVTDHGPGVRDPAKALTPGWRGTTIRRTTGSGLGLSQCKAMVEADMGRFALHPTDPSLPLGQQGLTVEVVLRGLDDAGDVGAGPTGGASGPPRGGVDGAATGGPNNGPPPGAGARSSWGADAAGATGRSDGPVQPSRRRSL</sequence>
<accession>A0ABW9QW34</accession>
<dbReference type="Gene3D" id="3.30.565.10">
    <property type="entry name" value="Histidine kinase-like ATPase, C-terminal domain"/>
    <property type="match status" value="1"/>
</dbReference>
<evidence type="ECO:0000256" key="2">
    <source>
        <dbReference type="ARBA" id="ARBA00012438"/>
    </source>
</evidence>
<dbReference type="InterPro" id="IPR050980">
    <property type="entry name" value="2C_sensor_his_kinase"/>
</dbReference>
<dbReference type="PANTHER" id="PTHR44936">
    <property type="entry name" value="SENSOR PROTEIN CREC"/>
    <property type="match status" value="1"/>
</dbReference>
<evidence type="ECO:0000256" key="6">
    <source>
        <dbReference type="ARBA" id="ARBA00023012"/>
    </source>
</evidence>
<keyword evidence="8" id="KW-1133">Transmembrane helix</keyword>
<dbReference type="InterPro" id="IPR003594">
    <property type="entry name" value="HATPase_dom"/>
</dbReference>
<evidence type="ECO:0000256" key="5">
    <source>
        <dbReference type="ARBA" id="ARBA00022777"/>
    </source>
</evidence>
<dbReference type="SUPFAM" id="SSF55874">
    <property type="entry name" value="ATPase domain of HSP90 chaperone/DNA topoisomerase II/histidine kinase"/>
    <property type="match status" value="1"/>
</dbReference>
<keyword evidence="8" id="KW-0472">Membrane</keyword>
<evidence type="ECO:0000313" key="10">
    <source>
        <dbReference type="EMBL" id="MST34079.1"/>
    </source>
</evidence>
<evidence type="ECO:0000256" key="4">
    <source>
        <dbReference type="ARBA" id="ARBA00022679"/>
    </source>
</evidence>
<feature type="domain" description="Histidine kinase/HSP90-like ATPase" evidence="9">
    <location>
        <begin position="204"/>
        <end position="321"/>
    </location>
</feature>
<gene>
    <name evidence="10" type="ORF">GHK86_15285</name>
</gene>
<dbReference type="SMART" id="SM00387">
    <property type="entry name" value="HATPase_c"/>
    <property type="match status" value="1"/>
</dbReference>
<reference evidence="10 11" key="1">
    <citation type="submission" date="2019-11" db="EMBL/GenBank/DDBJ databases">
        <title>Acidiferrimicrobium australis gen. nov., sp. nov., an acidophilic and obligately heterotrophic, member of the Actinobacteria that catalyses dissimilatory oxido- reduction of iron isolated from metal-rich acidic water in Chile.</title>
        <authorList>
            <person name="Gonzalez D."/>
            <person name="Huber K."/>
            <person name="Hedrich S."/>
            <person name="Rojas-Villalobos C."/>
            <person name="Quatrini R."/>
            <person name="Dinamarca M.A."/>
            <person name="Schwarz A."/>
            <person name="Canales C."/>
            <person name="Nancucheo I."/>
        </authorList>
    </citation>
    <scope>NUCLEOTIDE SEQUENCE [LARGE SCALE GENOMIC DNA]</scope>
    <source>
        <strain evidence="10 11">USS-CCA1</strain>
    </source>
</reference>
<keyword evidence="5" id="KW-0418">Kinase</keyword>
<evidence type="ECO:0000256" key="8">
    <source>
        <dbReference type="SAM" id="Phobius"/>
    </source>
</evidence>
<feature type="non-terminal residue" evidence="10">
    <location>
        <position position="1"/>
    </location>
</feature>
<dbReference type="EC" id="2.7.13.3" evidence="2"/>
<dbReference type="EMBL" id="WJHE01000840">
    <property type="protein sequence ID" value="MST34079.1"/>
    <property type="molecule type" value="Genomic_DNA"/>
</dbReference>
<feature type="compositionally biased region" description="Gly residues" evidence="7">
    <location>
        <begin position="326"/>
        <end position="351"/>
    </location>
</feature>
<keyword evidence="6" id="KW-0902">Two-component regulatory system</keyword>
<keyword evidence="4" id="KW-0808">Transferase</keyword>
<feature type="region of interest" description="Disordered" evidence="7">
    <location>
        <begin position="324"/>
        <end position="387"/>
    </location>
</feature>
<organism evidence="10 11">
    <name type="scientific">Acidiferrimicrobium australe</name>
    <dbReference type="NCBI Taxonomy" id="2664430"/>
    <lineage>
        <taxon>Bacteria</taxon>
        <taxon>Bacillati</taxon>
        <taxon>Actinomycetota</taxon>
        <taxon>Acidimicrobiia</taxon>
        <taxon>Acidimicrobiales</taxon>
        <taxon>Acidimicrobiaceae</taxon>
        <taxon>Acidiferrimicrobium</taxon>
    </lineage>
</organism>
<keyword evidence="3" id="KW-0597">Phosphoprotein</keyword>
<name>A0ABW9QW34_9ACTN</name>
<dbReference type="PANTHER" id="PTHR44936:SF9">
    <property type="entry name" value="SENSOR PROTEIN CREC"/>
    <property type="match status" value="1"/>
</dbReference>
<feature type="transmembrane region" description="Helical" evidence="8">
    <location>
        <begin position="25"/>
        <end position="46"/>
    </location>
</feature>
<protein>
    <recommendedName>
        <fullName evidence="2">histidine kinase</fullName>
        <ecNumber evidence="2">2.7.13.3</ecNumber>
    </recommendedName>
</protein>
<dbReference type="InterPro" id="IPR036890">
    <property type="entry name" value="HATPase_C_sf"/>
</dbReference>
<evidence type="ECO:0000313" key="11">
    <source>
        <dbReference type="Proteomes" id="UP000437736"/>
    </source>
</evidence>
<evidence type="ECO:0000256" key="7">
    <source>
        <dbReference type="SAM" id="MobiDB-lite"/>
    </source>
</evidence>
<proteinExistence type="predicted"/>
<evidence type="ECO:0000259" key="9">
    <source>
        <dbReference type="SMART" id="SM00387"/>
    </source>
</evidence>
<dbReference type="Pfam" id="PF02518">
    <property type="entry name" value="HATPase_c"/>
    <property type="match status" value="1"/>
</dbReference>
<feature type="transmembrane region" description="Helical" evidence="8">
    <location>
        <begin position="58"/>
        <end position="77"/>
    </location>
</feature>